<evidence type="ECO:0000256" key="4">
    <source>
        <dbReference type="ARBA" id="ARBA00051747"/>
    </source>
</evidence>
<comment type="pathway">
    <text evidence="5">Amino-sugar metabolism; 1,6-anhydro-N-acetylmuramate degradation.</text>
</comment>
<evidence type="ECO:0000256" key="12">
    <source>
        <dbReference type="HAMAP-Rule" id="MF_00068"/>
    </source>
</evidence>
<evidence type="ECO:0000313" key="14">
    <source>
        <dbReference type="EMBL" id="SDC51133.1"/>
    </source>
</evidence>
<evidence type="ECO:0000256" key="9">
    <source>
        <dbReference type="ARBA" id="ARBA00070061"/>
    </source>
</evidence>
<dbReference type="Pfam" id="PF22645">
    <property type="entry name" value="GKRP_SIS_N"/>
    <property type="match status" value="1"/>
</dbReference>
<reference evidence="14 15" key="1">
    <citation type="submission" date="2016-10" db="EMBL/GenBank/DDBJ databases">
        <authorList>
            <person name="de Groot N.N."/>
        </authorList>
    </citation>
    <scope>NUCLEOTIDE SEQUENCE [LARGE SCALE GENOMIC DNA]</scope>
    <source>
        <strain evidence="14 15">DSM 45514</strain>
    </source>
</reference>
<evidence type="ECO:0000256" key="10">
    <source>
        <dbReference type="ARBA" id="ARBA00077905"/>
    </source>
</evidence>
<dbReference type="EC" id="4.2.1.126" evidence="8 12"/>
<evidence type="ECO:0000256" key="8">
    <source>
        <dbReference type="ARBA" id="ARBA00067056"/>
    </source>
</evidence>
<dbReference type="GO" id="GO:0009254">
    <property type="term" value="P:peptidoglycan turnover"/>
    <property type="evidence" value="ECO:0007669"/>
    <property type="project" value="TreeGrafter"/>
</dbReference>
<dbReference type="STRING" id="1236220.SAMN04488112_10934"/>
<dbReference type="UniPathway" id="UPA00342"/>
<keyword evidence="15" id="KW-1185">Reference proteome</keyword>
<keyword evidence="3 12" id="KW-0119">Carbohydrate metabolism</keyword>
<dbReference type="PANTHER" id="PTHR10088:SF4">
    <property type="entry name" value="GLUCOKINASE REGULATORY PROTEIN"/>
    <property type="match status" value="1"/>
</dbReference>
<comment type="pathway">
    <text evidence="6">Cell wall biogenesis.</text>
</comment>
<dbReference type="InterPro" id="IPR046348">
    <property type="entry name" value="SIS_dom_sf"/>
</dbReference>
<dbReference type="GO" id="GO:0016835">
    <property type="term" value="F:carbon-oxygen lyase activity"/>
    <property type="evidence" value="ECO:0007669"/>
    <property type="project" value="UniProtKB-UniRule"/>
</dbReference>
<dbReference type="HAMAP" id="MF_00068">
    <property type="entry name" value="MurQ"/>
    <property type="match status" value="1"/>
</dbReference>
<dbReference type="InterPro" id="IPR005486">
    <property type="entry name" value="Glucokinase_regulatory_CS"/>
</dbReference>
<evidence type="ECO:0000256" key="2">
    <source>
        <dbReference type="ARBA" id="ARBA00023239"/>
    </source>
</evidence>
<dbReference type="InterPro" id="IPR005488">
    <property type="entry name" value="Etherase_MurQ"/>
</dbReference>
<accession>A0A1G6M6N5</accession>
<evidence type="ECO:0000256" key="3">
    <source>
        <dbReference type="ARBA" id="ARBA00023277"/>
    </source>
</evidence>
<dbReference type="SUPFAM" id="SSF53697">
    <property type="entry name" value="SIS domain"/>
    <property type="match status" value="1"/>
</dbReference>
<comment type="function">
    <text evidence="12">Specifically catalyzes the cleavage of the D-lactyl ether substituent of MurNAc 6-phosphate, producing GlcNAc 6-phosphate and D-lactate.</text>
</comment>
<dbReference type="Proteomes" id="UP000199387">
    <property type="component" value="Unassembled WGS sequence"/>
</dbReference>
<dbReference type="RefSeq" id="WP_091569482.1">
    <property type="nucleotide sequence ID" value="NZ_FMZA01000009.1"/>
</dbReference>
<dbReference type="PANTHER" id="PTHR10088">
    <property type="entry name" value="GLUCOKINASE REGULATORY PROTEIN"/>
    <property type="match status" value="1"/>
</dbReference>
<proteinExistence type="inferred from homology"/>
<dbReference type="PROSITE" id="PS51464">
    <property type="entry name" value="SIS"/>
    <property type="match status" value="1"/>
</dbReference>
<dbReference type="FunFam" id="1.10.8.1080:FF:000001">
    <property type="entry name" value="N-acetylmuramic acid 6-phosphate etherase"/>
    <property type="match status" value="1"/>
</dbReference>
<dbReference type="Gene3D" id="1.10.8.1080">
    <property type="match status" value="1"/>
</dbReference>
<evidence type="ECO:0000256" key="11">
    <source>
        <dbReference type="ARBA" id="ARBA00084049"/>
    </source>
</evidence>
<keyword evidence="2 12" id="KW-0456">Lyase</keyword>
<dbReference type="FunFam" id="3.40.50.10490:FF:000014">
    <property type="entry name" value="N-acetylmuramic acid 6-phosphate etherase"/>
    <property type="match status" value="1"/>
</dbReference>
<comment type="similarity">
    <text evidence="7 12">Belongs to the GCKR-like family. MurNAc-6-P etherase subfamily.</text>
</comment>
<evidence type="ECO:0000259" key="13">
    <source>
        <dbReference type="PROSITE" id="PS51464"/>
    </source>
</evidence>
<sequence>MDPELSSLKTEQINEKTVHLDCMDTLEILRTMNREDQSVPLAVSRVLPQVAAAVDRMEQTLRRGGRIFYTGAGTSGRLGVLDASECPPTFSTSPEQVQGLIAGGDRAIRFAVEGAEDAPDQGATDLEAAGFQGKDFLVGLSASGRTPYVLGALGRAQKLGAESAAVTANPGSAIGREATIAIEVDTGPEVLTGSTRLKAGTAQKLILNMLSTATMVRLGKTYRNLMVDLQPTNEKLRNRARRIVKLATGVSDQEAHTALQECGDETKTAIVMILTRCDADSARQRLSHAGGRVGDALFHSE</sequence>
<feature type="active site" evidence="12">
    <location>
        <position position="116"/>
    </location>
</feature>
<evidence type="ECO:0000256" key="5">
    <source>
        <dbReference type="ARBA" id="ARBA00060595"/>
    </source>
</evidence>
<feature type="domain" description="SIS" evidence="13">
    <location>
        <begin position="57"/>
        <end position="220"/>
    </location>
</feature>
<dbReference type="GO" id="GO:0097173">
    <property type="term" value="P:N-acetylmuramic acid catabolic process"/>
    <property type="evidence" value="ECO:0007669"/>
    <property type="project" value="UniProtKB-UniPathway"/>
</dbReference>
<gene>
    <name evidence="12" type="primary">murQ</name>
    <name evidence="14" type="ORF">SAMN04488112_10934</name>
</gene>
<dbReference type="PROSITE" id="PS50012">
    <property type="entry name" value="RCC1_3"/>
    <property type="match status" value="1"/>
</dbReference>
<evidence type="ECO:0000256" key="7">
    <source>
        <dbReference type="ARBA" id="ARBA00061234"/>
    </source>
</evidence>
<feature type="active site" description="Proton donor" evidence="12">
    <location>
        <position position="85"/>
    </location>
</feature>
<evidence type="ECO:0000313" key="15">
    <source>
        <dbReference type="Proteomes" id="UP000199387"/>
    </source>
</evidence>
<comment type="subunit">
    <text evidence="1 12">Homodimer.</text>
</comment>
<dbReference type="CDD" id="cd05007">
    <property type="entry name" value="SIS_Etherase"/>
    <property type="match status" value="1"/>
</dbReference>
<comment type="pathway">
    <text evidence="12">Amino-sugar metabolism; N-acetylmuramate degradation.</text>
</comment>
<comment type="miscellaneous">
    <text evidence="12">A lyase-type mechanism (elimination/hydration) is suggested for the cleavage of the lactyl ether bond of MurNAc 6-phosphate, with the formation of an alpha,beta-unsaturated aldehyde intermediate with (E)-stereochemistry, followed by the syn addition of water to give product.</text>
</comment>
<dbReference type="InterPro" id="IPR001347">
    <property type="entry name" value="SIS_dom"/>
</dbReference>
<dbReference type="InterPro" id="IPR000408">
    <property type="entry name" value="Reg_chr_condens"/>
</dbReference>
<dbReference type="GO" id="GO:0016803">
    <property type="term" value="F:ether hydrolase activity"/>
    <property type="evidence" value="ECO:0007669"/>
    <property type="project" value="TreeGrafter"/>
</dbReference>
<dbReference type="GO" id="GO:0046348">
    <property type="term" value="P:amino sugar catabolic process"/>
    <property type="evidence" value="ECO:0007669"/>
    <property type="project" value="InterPro"/>
</dbReference>
<evidence type="ECO:0000256" key="6">
    <source>
        <dbReference type="ARBA" id="ARBA00060672"/>
    </source>
</evidence>
<dbReference type="AlphaFoldDB" id="A0A1G6M6N5"/>
<dbReference type="NCBIfam" id="NF003915">
    <property type="entry name" value="PRK05441.1"/>
    <property type="match status" value="1"/>
</dbReference>
<dbReference type="OrthoDB" id="9813395at2"/>
<comment type="catalytic activity">
    <reaction evidence="4 12">
        <text>N-acetyl-D-muramate 6-phosphate + H2O = N-acetyl-D-glucosamine 6-phosphate + (R)-lactate</text>
        <dbReference type="Rhea" id="RHEA:26410"/>
        <dbReference type="ChEBI" id="CHEBI:15377"/>
        <dbReference type="ChEBI" id="CHEBI:16004"/>
        <dbReference type="ChEBI" id="CHEBI:57513"/>
        <dbReference type="ChEBI" id="CHEBI:58722"/>
        <dbReference type="EC" id="4.2.1.126"/>
    </reaction>
</comment>
<dbReference type="NCBIfam" id="TIGR00274">
    <property type="entry name" value="N-acetylmuramic acid 6-phosphate etherase"/>
    <property type="match status" value="1"/>
</dbReference>
<organism evidence="14 15">
    <name type="scientific">Melghirimyces thermohalophilus</name>
    <dbReference type="NCBI Taxonomy" id="1236220"/>
    <lineage>
        <taxon>Bacteria</taxon>
        <taxon>Bacillati</taxon>
        <taxon>Bacillota</taxon>
        <taxon>Bacilli</taxon>
        <taxon>Bacillales</taxon>
        <taxon>Thermoactinomycetaceae</taxon>
        <taxon>Melghirimyces</taxon>
    </lineage>
</organism>
<name>A0A1G6M6N5_9BACL</name>
<dbReference type="PROSITE" id="PS01272">
    <property type="entry name" value="GCKR"/>
    <property type="match status" value="1"/>
</dbReference>
<dbReference type="Gene3D" id="3.40.50.10490">
    <property type="entry name" value="Glucose-6-phosphate isomerase like protein, domain 1"/>
    <property type="match status" value="1"/>
</dbReference>
<dbReference type="GO" id="GO:0097367">
    <property type="term" value="F:carbohydrate derivative binding"/>
    <property type="evidence" value="ECO:0007669"/>
    <property type="project" value="InterPro"/>
</dbReference>
<dbReference type="InterPro" id="IPR040190">
    <property type="entry name" value="MURQ/GCKR"/>
</dbReference>
<dbReference type="EMBL" id="FMZA01000009">
    <property type="protein sequence ID" value="SDC51133.1"/>
    <property type="molecule type" value="Genomic_DNA"/>
</dbReference>
<dbReference type="NCBIfam" id="NF009222">
    <property type="entry name" value="PRK12570.1"/>
    <property type="match status" value="1"/>
</dbReference>
<protein>
    <recommendedName>
        <fullName evidence="9 12">N-acetylmuramic acid 6-phosphate etherase</fullName>
        <shortName evidence="12">MurNAc-6-P etherase</shortName>
        <ecNumber evidence="8 12">4.2.1.126</ecNumber>
    </recommendedName>
    <alternativeName>
        <fullName evidence="11 12">N-acetylmuramic acid 6-phosphate hydrolase</fullName>
    </alternativeName>
    <alternativeName>
        <fullName evidence="10 12">N-acetylmuramic acid 6-phosphate lyase</fullName>
    </alternativeName>
</protein>
<evidence type="ECO:0000256" key="1">
    <source>
        <dbReference type="ARBA" id="ARBA00011738"/>
    </source>
</evidence>